<dbReference type="OrthoDB" id="9814760at2"/>
<keyword evidence="3" id="KW-1185">Reference proteome</keyword>
<reference evidence="2 3" key="1">
    <citation type="submission" date="2018-02" db="EMBL/GenBank/DDBJ databases">
        <title>Novel Leptospira species isolated from soil and water in Japan.</title>
        <authorList>
            <person name="Nakao R."/>
            <person name="Masuzawa T."/>
        </authorList>
    </citation>
    <scope>NUCLEOTIDE SEQUENCE [LARGE SCALE GENOMIC DNA]</scope>
    <source>
        <strain evidence="2 3">YH101</strain>
    </source>
</reference>
<dbReference type="SUPFAM" id="SSF53474">
    <property type="entry name" value="alpha/beta-Hydrolases"/>
    <property type="match status" value="1"/>
</dbReference>
<sequence>MSRQLVSVFSLIIISFFVQCKEKEEKSFNDVLLESIGLSFASSTGRCAINSSNNASYFSKGTSPAGSLVVVDRIDARLPTAGSVEIYYPKTGTGPFPIITLFPGGNVHGSFYSRYAARIAADGYVVWIPSQCVPFFTQYFLKPSSAAGNEVLAYAKQLQTDSTSALFGKLNTDSMAYLGHSLGGVTAIYALNGICQVPFCDPGTSFLSEVKVALVYGAGLTNTLDPNQIRLNSAGKATPLVFLQGALDTAFPPQNALSSYENYKSIKYLANIDGMNHYGITDVNNPFGANAERTQSTLSQEESITRLANLSILFLNAYLKSNTADLTKVNGNTTGITGVTISNSL</sequence>
<dbReference type="Proteomes" id="UP000245133">
    <property type="component" value="Unassembled WGS sequence"/>
</dbReference>
<dbReference type="PANTHER" id="PTHR33428">
    <property type="entry name" value="CHLOROPHYLLASE-2, CHLOROPLASTIC"/>
    <property type="match status" value="1"/>
</dbReference>
<dbReference type="RefSeq" id="WP_108977174.1">
    <property type="nucleotide sequence ID" value="NZ_BFBB01000008.1"/>
</dbReference>
<dbReference type="EMBL" id="BFBB01000008">
    <property type="protein sequence ID" value="GBF50946.1"/>
    <property type="molecule type" value="Genomic_DNA"/>
</dbReference>
<dbReference type="Gene3D" id="3.40.50.1820">
    <property type="entry name" value="alpha/beta hydrolase"/>
    <property type="match status" value="1"/>
</dbReference>
<evidence type="ECO:0000313" key="2">
    <source>
        <dbReference type="EMBL" id="GBF50946.1"/>
    </source>
</evidence>
<evidence type="ECO:0000259" key="1">
    <source>
        <dbReference type="Pfam" id="PF12740"/>
    </source>
</evidence>
<name>A0A2P2E2A4_9LEPT</name>
<accession>A0A2P2E2A4</accession>
<comment type="caution">
    <text evidence="2">The sequence shown here is derived from an EMBL/GenBank/DDBJ whole genome shotgun (WGS) entry which is preliminary data.</text>
</comment>
<dbReference type="PANTHER" id="PTHR33428:SF14">
    <property type="entry name" value="CARBOXYLESTERASE TYPE B DOMAIN-CONTAINING PROTEIN"/>
    <property type="match status" value="1"/>
</dbReference>
<dbReference type="Pfam" id="PF12740">
    <property type="entry name" value="PETase"/>
    <property type="match status" value="1"/>
</dbReference>
<proteinExistence type="predicted"/>
<organism evidence="2 3">
    <name type="scientific">Leptospira ryugenii</name>
    <dbReference type="NCBI Taxonomy" id="1917863"/>
    <lineage>
        <taxon>Bacteria</taxon>
        <taxon>Pseudomonadati</taxon>
        <taxon>Spirochaetota</taxon>
        <taxon>Spirochaetia</taxon>
        <taxon>Leptospirales</taxon>
        <taxon>Leptospiraceae</taxon>
        <taxon>Leptospira</taxon>
    </lineage>
</organism>
<feature type="domain" description="PET hydrolase/cutinase-like" evidence="1">
    <location>
        <begin position="80"/>
        <end position="187"/>
    </location>
</feature>
<dbReference type="InterPro" id="IPR041127">
    <property type="entry name" value="PET_hydrolase/cutinase-like"/>
</dbReference>
<dbReference type="InterPro" id="IPR029058">
    <property type="entry name" value="AB_hydrolase_fold"/>
</dbReference>
<dbReference type="AlphaFoldDB" id="A0A2P2E2A4"/>
<evidence type="ECO:0000313" key="3">
    <source>
        <dbReference type="Proteomes" id="UP000245133"/>
    </source>
</evidence>
<protein>
    <recommendedName>
        <fullName evidence="1">PET hydrolase/cutinase-like domain-containing protein</fullName>
    </recommendedName>
</protein>
<gene>
    <name evidence="2" type="ORF">LPTSP4_24770</name>
</gene>